<dbReference type="KEGG" id="aant:HUK68_16360"/>
<dbReference type="EMBL" id="CP054840">
    <property type="protein sequence ID" value="QKV54354.1"/>
    <property type="molecule type" value="Genomic_DNA"/>
</dbReference>
<dbReference type="RefSeq" id="WP_175505154.1">
    <property type="nucleotide sequence ID" value="NZ_CP054840.1"/>
</dbReference>
<dbReference type="AlphaFoldDB" id="A0A6N1X4G7"/>
<organism evidence="2 3">
    <name type="scientific">Comamonas antarctica</name>
    <dbReference type="NCBI Taxonomy" id="2743470"/>
    <lineage>
        <taxon>Bacteria</taxon>
        <taxon>Pseudomonadati</taxon>
        <taxon>Pseudomonadota</taxon>
        <taxon>Betaproteobacteria</taxon>
        <taxon>Burkholderiales</taxon>
        <taxon>Comamonadaceae</taxon>
        <taxon>Comamonas</taxon>
    </lineage>
</organism>
<evidence type="ECO:0000313" key="2">
    <source>
        <dbReference type="EMBL" id="QKV54354.1"/>
    </source>
</evidence>
<dbReference type="InterPro" id="IPR015005">
    <property type="entry name" value="DUF1854"/>
</dbReference>
<dbReference type="Pfam" id="PF08909">
    <property type="entry name" value="DUF1854"/>
    <property type="match status" value="1"/>
</dbReference>
<gene>
    <name evidence="2" type="ORF">HUK68_16360</name>
</gene>
<accession>A0A6N1X4G7</accession>
<dbReference type="Proteomes" id="UP000509579">
    <property type="component" value="Chromosome"/>
</dbReference>
<evidence type="ECO:0000313" key="3">
    <source>
        <dbReference type="Proteomes" id="UP000509579"/>
    </source>
</evidence>
<name>A0A6N1X4G7_9BURK</name>
<sequence>MADTLQTTLLELNLQRDAHGCLVLTLPDGTRHAGVVPVRAFPIAAPDEGLSLMGGDGKEALWIDRLDQLAPAARALVEQELAAREFVPTIVKIRSVSSYSTPSTWQVDTDRGPTQLVLKGEEDIRKLQGRTRLRITGSDALQFSIPDTGALDRASQRLLERFL</sequence>
<feature type="domain" description="DUF1854" evidence="1">
    <location>
        <begin position="32"/>
        <end position="162"/>
    </location>
</feature>
<reference evidence="2 3" key="1">
    <citation type="submission" date="2020-06" db="EMBL/GenBank/DDBJ databases">
        <title>Acidovorax antarctica sp. nov., isolated from Corinth ice sheet soil, Antarctic Fields Peninsula.</title>
        <authorList>
            <person name="Xu Q."/>
            <person name="Peng F."/>
        </authorList>
    </citation>
    <scope>NUCLEOTIDE SEQUENCE [LARGE SCALE GENOMIC DNA]</scope>
    <source>
        <strain evidence="2 3">16-35-5</strain>
    </source>
</reference>
<keyword evidence="3" id="KW-1185">Reference proteome</keyword>
<evidence type="ECO:0000259" key="1">
    <source>
        <dbReference type="Pfam" id="PF08909"/>
    </source>
</evidence>
<protein>
    <submittedName>
        <fullName evidence="2">DUF1854 domain-containing protein</fullName>
    </submittedName>
</protein>
<proteinExistence type="predicted"/>